<dbReference type="Pfam" id="PF11130">
    <property type="entry name" value="TraC_F_IV"/>
    <property type="match status" value="1"/>
</dbReference>
<dbReference type="InterPro" id="IPR003593">
    <property type="entry name" value="AAA+_ATPase"/>
</dbReference>
<gene>
    <name evidence="2" type="primary">traC</name>
    <name evidence="2" type="ORF">KAK06_22675</name>
</gene>
<dbReference type="InterPro" id="IPR053155">
    <property type="entry name" value="F-pilin_assembly_TraC"/>
</dbReference>
<evidence type="ECO:0000259" key="1">
    <source>
        <dbReference type="SMART" id="SM00382"/>
    </source>
</evidence>
<reference evidence="2" key="1">
    <citation type="submission" date="2021-04" db="EMBL/GenBank/DDBJ databases">
        <title>The genome sequence of Ideonella sp. 4Y11.</title>
        <authorList>
            <person name="Liu Y."/>
        </authorList>
    </citation>
    <scope>NUCLEOTIDE SEQUENCE</scope>
    <source>
        <strain evidence="2">4Y11</strain>
    </source>
</reference>
<dbReference type="EMBL" id="JAGQDE010000038">
    <property type="protein sequence ID" value="MBQ0961759.1"/>
    <property type="molecule type" value="Genomic_DNA"/>
</dbReference>
<dbReference type="NCBIfam" id="TIGR02746">
    <property type="entry name" value="TraC-F-type"/>
    <property type="match status" value="1"/>
</dbReference>
<protein>
    <submittedName>
        <fullName evidence="2">Type IV secretion system protein TraC</fullName>
    </submittedName>
</protein>
<organism evidence="2 3">
    <name type="scientific">Ideonella aquatica</name>
    <dbReference type="NCBI Taxonomy" id="2824119"/>
    <lineage>
        <taxon>Bacteria</taxon>
        <taxon>Pseudomonadati</taxon>
        <taxon>Pseudomonadota</taxon>
        <taxon>Betaproteobacteria</taxon>
        <taxon>Burkholderiales</taxon>
        <taxon>Sphaerotilaceae</taxon>
        <taxon>Ideonella</taxon>
    </lineage>
</organism>
<dbReference type="InterPro" id="IPR025955">
    <property type="entry name" value="TraC/Conjuga_ATPase"/>
</dbReference>
<dbReference type="Proteomes" id="UP000678374">
    <property type="component" value="Unassembled WGS sequence"/>
</dbReference>
<dbReference type="Gene3D" id="1.10.8.730">
    <property type="match status" value="1"/>
</dbReference>
<proteinExistence type="predicted"/>
<dbReference type="InterPro" id="IPR014117">
    <property type="entry name" value="TraC-F-type"/>
</dbReference>
<dbReference type="InterPro" id="IPR027417">
    <property type="entry name" value="P-loop_NTPase"/>
</dbReference>
<dbReference type="Gene3D" id="3.40.50.300">
    <property type="entry name" value="P-loop containing nucleotide triphosphate hydrolases"/>
    <property type="match status" value="1"/>
</dbReference>
<evidence type="ECO:0000313" key="2">
    <source>
        <dbReference type="EMBL" id="MBQ0961759.1"/>
    </source>
</evidence>
<name>A0A940YPQ4_9BURK</name>
<dbReference type="SMART" id="SM00382">
    <property type="entry name" value="AAA"/>
    <property type="match status" value="1"/>
</dbReference>
<dbReference type="PANTHER" id="PTHR38467:SF1">
    <property type="entry name" value="CONJUGATIVE TRANSFER: ASSEMBLY"/>
    <property type="match status" value="1"/>
</dbReference>
<keyword evidence="3" id="KW-1185">Reference proteome</keyword>
<evidence type="ECO:0000313" key="3">
    <source>
        <dbReference type="Proteomes" id="UP000678374"/>
    </source>
</evidence>
<dbReference type="InterPro" id="IPR043964">
    <property type="entry name" value="P-loop_TraG"/>
</dbReference>
<dbReference type="PANTHER" id="PTHR38467">
    <property type="match status" value="1"/>
</dbReference>
<dbReference type="AlphaFoldDB" id="A0A940YPQ4"/>
<feature type="domain" description="AAA+ ATPase" evidence="1">
    <location>
        <begin position="490"/>
        <end position="805"/>
    </location>
</feature>
<dbReference type="Pfam" id="PF19044">
    <property type="entry name" value="P-loop_TraG"/>
    <property type="match status" value="1"/>
</dbReference>
<accession>A0A940YPQ4</accession>
<dbReference type="RefSeq" id="WP_210804446.1">
    <property type="nucleotide sequence ID" value="NZ_JAGQDE010000038.1"/>
</dbReference>
<sequence length="878" mass="97418">MIDGLLHSAQSMLRQLFAAPDDLDPTEDDARHVDLHEDGARMSDWLPYRSFREHDKLFINRDSLGFVLELLPQTGADQQTADRLKGLYARLPTDATMQIHLFASPNVSHILRDYANLRQVDADAEAASSLLGGRPARNGNVFRLMARRRYAHLNRGSQRALVAGSGFLVRDFRLLVSVTMPGHIENLGAVDQLLDIRDGMRSTFEAARFPNEVLGASDLIDFVAELLNPAKLRAAAKVNTEYDPMRSLADQCVDRDTTGDWRNPTKATLERLGGTEDQKVELRMLSLQRAPKRFTLWGMGGLIGDLFQDTLQVPCPFMITMGVVVPDQKSMSSAAAAEKIQAERNAKSDFASLSPGMAEKNADWAAALKAMEAGGKLVWSYHQVALFARPGEGQRAESAIRDVWRARGFELVVDGYIQKTALLQSLPMTLSRPFAADLERLKRLDLRTSGNTIHMAPLIAEARGTGTPTMLGLGRRGQLTTLDFYDNREGGKNVSIVGSVGSGKSTLLQEIAASYASKGARVRVFEAGRSFERLTDRLGGDFIRFNSDKLICVNPFSLVSDPREIDGELCGGIDDDVAMLQPLLAKMASPNESLDPAIYATLATVIKEEFQRKGRAMTVTDVMRRYQEGRLYEGRPVDQRYFDMADMLAPFAENGPYANYFEGPATLDFSNDFIVFELQELSTNPHLRGVVQMILLYQITQEMLEERTRQKLFIMDEAKEALAGSGPDDRILAEFLEKLYLRVRKYNGSAITATQDVAHYFTSSYGASIWNQSDFILMGRQSENSIEAAAKSQAIRLDENLRRLLGSIGGGSGHFKEWYVHSPLFKGVVRLVLNPSTLLLFSNRPEDNTPIDQQLACGLGVPEAIDAVLRERGIEEAT</sequence>
<dbReference type="SUPFAM" id="SSF52540">
    <property type="entry name" value="P-loop containing nucleoside triphosphate hydrolases"/>
    <property type="match status" value="1"/>
</dbReference>
<comment type="caution">
    <text evidence="2">The sequence shown here is derived from an EMBL/GenBank/DDBJ whole genome shotgun (WGS) entry which is preliminary data.</text>
</comment>